<dbReference type="GO" id="GO:0005524">
    <property type="term" value="F:ATP binding"/>
    <property type="evidence" value="ECO:0007669"/>
    <property type="project" value="UniProtKB-KW"/>
</dbReference>
<evidence type="ECO:0000256" key="6">
    <source>
        <dbReference type="SAM" id="MobiDB-lite"/>
    </source>
</evidence>
<dbReference type="InterPro" id="IPR027417">
    <property type="entry name" value="P-loop_NTPase"/>
</dbReference>
<dbReference type="GO" id="GO:0032301">
    <property type="term" value="C:MutSalpha complex"/>
    <property type="evidence" value="ECO:0007669"/>
    <property type="project" value="TreeGrafter"/>
</dbReference>
<dbReference type="GO" id="GO:0140664">
    <property type="term" value="F:ATP-dependent DNA damage sensor activity"/>
    <property type="evidence" value="ECO:0007669"/>
    <property type="project" value="InterPro"/>
</dbReference>
<dbReference type="InterPro" id="IPR007696">
    <property type="entry name" value="DNA_mismatch_repair_MutS_core"/>
</dbReference>
<dbReference type="Pfam" id="PF00488">
    <property type="entry name" value="MutS_V"/>
    <property type="match status" value="1"/>
</dbReference>
<keyword evidence="2" id="KW-0547">Nucleotide-binding</keyword>
<dbReference type="InterPro" id="IPR045076">
    <property type="entry name" value="MutS"/>
</dbReference>
<reference evidence="8" key="1">
    <citation type="submission" date="2021-01" db="EMBL/GenBank/DDBJ databases">
        <authorList>
            <person name="Corre E."/>
            <person name="Pelletier E."/>
            <person name="Niang G."/>
            <person name="Scheremetjew M."/>
            <person name="Finn R."/>
            <person name="Kale V."/>
            <person name="Holt S."/>
            <person name="Cochrane G."/>
            <person name="Meng A."/>
            <person name="Brown T."/>
            <person name="Cohen L."/>
        </authorList>
    </citation>
    <scope>NUCLEOTIDE SEQUENCE</scope>
    <source>
        <strain evidence="8">CCMP1320</strain>
    </source>
</reference>
<comment type="similarity">
    <text evidence="1">Belongs to the DNA mismatch repair MutS family.</text>
</comment>
<accession>A0A7S3QRU3</accession>
<dbReference type="EMBL" id="HBIP01010539">
    <property type="protein sequence ID" value="CAE0490824.1"/>
    <property type="molecule type" value="Transcribed_RNA"/>
</dbReference>
<dbReference type="GO" id="GO:0030983">
    <property type="term" value="F:mismatched DNA binding"/>
    <property type="evidence" value="ECO:0007669"/>
    <property type="project" value="InterPro"/>
</dbReference>
<keyword evidence="4" id="KW-0238">DNA-binding</keyword>
<feature type="compositionally biased region" description="Low complexity" evidence="6">
    <location>
        <begin position="429"/>
        <end position="438"/>
    </location>
</feature>
<gene>
    <name evidence="8" type="ORF">DTER00134_LOCUS5897</name>
</gene>
<dbReference type="Pfam" id="PF05192">
    <property type="entry name" value="MutS_III"/>
    <property type="match status" value="1"/>
</dbReference>
<dbReference type="SUPFAM" id="SSF48334">
    <property type="entry name" value="DNA repair protein MutS, domain III"/>
    <property type="match status" value="1"/>
</dbReference>
<organism evidence="8">
    <name type="scientific">Dunaliella tertiolecta</name>
    <name type="common">Green alga</name>
    <dbReference type="NCBI Taxonomy" id="3047"/>
    <lineage>
        <taxon>Eukaryota</taxon>
        <taxon>Viridiplantae</taxon>
        <taxon>Chlorophyta</taxon>
        <taxon>core chlorophytes</taxon>
        <taxon>Chlorophyceae</taxon>
        <taxon>CS clade</taxon>
        <taxon>Chlamydomonadales</taxon>
        <taxon>Dunaliellaceae</taxon>
        <taxon>Dunaliella</taxon>
    </lineage>
</organism>
<dbReference type="AlphaFoldDB" id="A0A7S3QRU3"/>
<evidence type="ECO:0000256" key="4">
    <source>
        <dbReference type="ARBA" id="ARBA00023125"/>
    </source>
</evidence>
<dbReference type="PROSITE" id="PS00486">
    <property type="entry name" value="DNA_MISMATCH_REPAIR_2"/>
    <property type="match status" value="1"/>
</dbReference>
<evidence type="ECO:0000256" key="5">
    <source>
        <dbReference type="SAM" id="Coils"/>
    </source>
</evidence>
<dbReference type="InterPro" id="IPR036187">
    <property type="entry name" value="DNA_mismatch_repair_MutS_sf"/>
</dbReference>
<evidence type="ECO:0000256" key="1">
    <source>
        <dbReference type="ARBA" id="ARBA00006271"/>
    </source>
</evidence>
<dbReference type="Gene3D" id="3.40.50.300">
    <property type="entry name" value="P-loop containing nucleotide triphosphate hydrolases"/>
    <property type="match status" value="1"/>
</dbReference>
<dbReference type="InterPro" id="IPR000432">
    <property type="entry name" value="DNA_mismatch_repair_MutS_C"/>
</dbReference>
<evidence type="ECO:0000313" key="8">
    <source>
        <dbReference type="EMBL" id="CAE0490824.1"/>
    </source>
</evidence>
<keyword evidence="3" id="KW-0067">ATP-binding</keyword>
<evidence type="ECO:0000256" key="3">
    <source>
        <dbReference type="ARBA" id="ARBA00022840"/>
    </source>
</evidence>
<feature type="coiled-coil region" evidence="5">
    <location>
        <begin position="241"/>
        <end position="268"/>
    </location>
</feature>
<feature type="compositionally biased region" description="Low complexity" evidence="6">
    <location>
        <begin position="412"/>
        <end position="421"/>
    </location>
</feature>
<dbReference type="PANTHER" id="PTHR11361">
    <property type="entry name" value="DNA MISMATCH REPAIR PROTEIN MUTS FAMILY MEMBER"/>
    <property type="match status" value="1"/>
</dbReference>
<dbReference type="Gene3D" id="1.10.1420.10">
    <property type="match status" value="1"/>
</dbReference>
<dbReference type="InterPro" id="IPR017261">
    <property type="entry name" value="DNA_mismatch_repair_MutS/MSH"/>
</dbReference>
<dbReference type="SMART" id="SM00533">
    <property type="entry name" value="MUTSd"/>
    <property type="match status" value="1"/>
</dbReference>
<keyword evidence="5" id="KW-0175">Coiled coil</keyword>
<protein>
    <recommendedName>
        <fullName evidence="7">DNA mismatch repair proteins mutS family domain-containing protein</fullName>
    </recommendedName>
</protein>
<evidence type="ECO:0000256" key="2">
    <source>
        <dbReference type="ARBA" id="ARBA00022741"/>
    </source>
</evidence>
<proteinExistence type="inferred from homology"/>
<feature type="region of interest" description="Disordered" evidence="6">
    <location>
        <begin position="410"/>
        <end position="447"/>
    </location>
</feature>
<dbReference type="GO" id="GO:0006298">
    <property type="term" value="P:mismatch repair"/>
    <property type="evidence" value="ECO:0007669"/>
    <property type="project" value="InterPro"/>
</dbReference>
<sequence length="741" mass="78908">MALDTSRLDACWTPGQGASVQQPAMLLDHAAITSLELLEGSLGGHAGSLFDFLARAGSPMGLRRIKQWLCRPLTDVREVQKRQTVVAFFTDHAEVRMTFLEATQLLPDLERLVCRSVSGLRPIAGDHWQQLPEEQEEEANPRMAGGAAWAVPASCAAYTALNQLLHGLALAWHSTNLIAQAESVTGTVLPSELTTFLGACEPAAEALDKLNAIFDFMDASCPRGQLTLQPPKPEAIAYDDRAAAAADLQEAERALQEALLQIQQHLRDHGASQALLAKVVMCEDASQGILRCPAAVGPLLVQAGFTLQPSPARGQFVHAHLPWLAELGAACIRAREAAERAEQQLLLEGVRLFLTLLPELEGLVHACACLDALAGCAEACCPENAPAGCTFSRPILLSTEECRAQSHPALKAPAAGAPRTGGRAGGILRRANSSASSSSGGGGGAREQWGSGDVLWLEDLWNPQLTLGEKNRGCADIGNQDVTPNSVSIGGSCSPQIFLLTGTNMGGKSTLLRAACIATILAHMGCNVPCRRATISVVDRIWMRMGAHDRIMLGESTFMVEMSETAAGLAGASRSSLVVLDELGRGTATHDGYALAYAVLAHLGREIGCRTLFTTHYHGLTQERLIRPHVSLAHMAHTTTPQGQFLPLHTLRSGPAPEGSSGIQVASMAGLPPRLCARAHKVAAHLCHQLQQKQHPAAPCLDALLDKYQGNTFPISAVELAALRDALRKIRQNCAVWPVPN</sequence>
<dbReference type="SUPFAM" id="SSF52540">
    <property type="entry name" value="P-loop containing nucleoside triphosphate hydrolases"/>
    <property type="match status" value="1"/>
</dbReference>
<feature type="domain" description="DNA mismatch repair proteins mutS family" evidence="7">
    <location>
        <begin position="576"/>
        <end position="592"/>
    </location>
</feature>
<name>A0A7S3QRU3_DUNTE</name>
<evidence type="ECO:0000259" key="7">
    <source>
        <dbReference type="PROSITE" id="PS00486"/>
    </source>
</evidence>
<dbReference type="PIRSF" id="PIRSF037677">
    <property type="entry name" value="DNA_mis_repair_Msh6"/>
    <property type="match status" value="1"/>
</dbReference>
<dbReference type="PANTHER" id="PTHR11361:SF148">
    <property type="entry name" value="DNA MISMATCH REPAIR PROTEIN MSH6"/>
    <property type="match status" value="1"/>
</dbReference>
<dbReference type="SMART" id="SM00534">
    <property type="entry name" value="MUTSac"/>
    <property type="match status" value="1"/>
</dbReference>